<reference evidence="2" key="1">
    <citation type="journal article" date="2021" name="Proc. Natl. Acad. Sci. U.S.A.">
        <title>A Catalog of Tens of Thousands of Viruses from Human Metagenomes Reveals Hidden Associations with Chronic Diseases.</title>
        <authorList>
            <person name="Tisza M.J."/>
            <person name="Buck C.B."/>
        </authorList>
    </citation>
    <scope>NUCLEOTIDE SEQUENCE</scope>
    <source>
        <strain evidence="2">CtcFb5</strain>
    </source>
</reference>
<dbReference type="EMBL" id="BK015527">
    <property type="protein sequence ID" value="DAE11171.1"/>
    <property type="molecule type" value="Genomic_DNA"/>
</dbReference>
<proteinExistence type="predicted"/>
<keyword evidence="2" id="KW-0238">DNA-binding</keyword>
<feature type="coiled-coil region" evidence="1">
    <location>
        <begin position="119"/>
        <end position="153"/>
    </location>
</feature>
<sequence>MNKEKNEKLAEISARITQVITFLGETPNSFATKLGYPRAQTIYDIQKMKSAPSYDFFQRFSTAGFSAIIDLDWLLTGNGTMLKEEQKKEEVSINTVDASCIYNMYKDYKNMQEKKDLEIKGLQTKIDELHAKIEKQNDTINILIAENKELEARLDVLDPLQLPPVGDVLQKKSLSSQIQPIASAPVRIEKRKSNE</sequence>
<name>A0A8S5PXD0_9CAUD</name>
<organism evidence="2">
    <name type="scientific">Myoviridae sp. ctcFb5</name>
    <dbReference type="NCBI Taxonomy" id="2825137"/>
    <lineage>
        <taxon>Viruses</taxon>
        <taxon>Duplodnaviria</taxon>
        <taxon>Heunggongvirae</taxon>
        <taxon>Uroviricota</taxon>
        <taxon>Caudoviricetes</taxon>
    </lineage>
</organism>
<keyword evidence="1" id="KW-0175">Coiled coil</keyword>
<protein>
    <submittedName>
        <fullName evidence="2">Putative DNA-binding protein</fullName>
    </submittedName>
</protein>
<dbReference type="GO" id="GO:0003677">
    <property type="term" value="F:DNA binding"/>
    <property type="evidence" value="ECO:0007669"/>
    <property type="project" value="UniProtKB-KW"/>
</dbReference>
<accession>A0A8S5PXD0</accession>
<evidence type="ECO:0000313" key="2">
    <source>
        <dbReference type="EMBL" id="DAE11171.1"/>
    </source>
</evidence>
<evidence type="ECO:0000256" key="1">
    <source>
        <dbReference type="SAM" id="Coils"/>
    </source>
</evidence>